<dbReference type="SUPFAM" id="SSF56019">
    <property type="entry name" value="The spindle assembly checkpoint protein mad2"/>
    <property type="match status" value="1"/>
</dbReference>
<evidence type="ECO:0000313" key="8">
    <source>
        <dbReference type="Proteomes" id="UP001237642"/>
    </source>
</evidence>
<evidence type="ECO:0000313" key="7">
    <source>
        <dbReference type="EMBL" id="KAK1362258.1"/>
    </source>
</evidence>
<dbReference type="Proteomes" id="UP001237642">
    <property type="component" value="Unassembled WGS sequence"/>
</dbReference>
<dbReference type="InterPro" id="IPR036570">
    <property type="entry name" value="HORMA_dom_sf"/>
</dbReference>
<dbReference type="GO" id="GO:0051321">
    <property type="term" value="P:meiotic cell cycle"/>
    <property type="evidence" value="ECO:0007669"/>
    <property type="project" value="UniProtKB-KW"/>
</dbReference>
<dbReference type="InterPro" id="IPR003511">
    <property type="entry name" value="HORMA_dom"/>
</dbReference>
<dbReference type="SUPFAM" id="SSF53067">
    <property type="entry name" value="Actin-like ATPase domain"/>
    <property type="match status" value="1"/>
</dbReference>
<gene>
    <name evidence="7" type="ORF">POM88_046732</name>
</gene>
<sequence length="155" mass="17324">MLSTAYIWNLLRIAIFNISYIRGLFPENYFNDKSVPALGVYDALQKKYLKTLLFCVCETVEGPMIEEYAFSFSYSNSESQEVSMNVNHIGNKRQGGTFKCNLSTEITPNQMSGYGIAAQALTAVIRSHDGRGPHTSLVCRILQELDLISPDELIG</sequence>
<dbReference type="PROSITE" id="PS50815">
    <property type="entry name" value="HORMA"/>
    <property type="match status" value="1"/>
</dbReference>
<evidence type="ECO:0000256" key="5">
    <source>
        <dbReference type="ARBA" id="ARBA00023254"/>
    </source>
</evidence>
<proteinExistence type="predicted"/>
<evidence type="ECO:0000256" key="4">
    <source>
        <dbReference type="ARBA" id="ARBA00023242"/>
    </source>
</evidence>
<feature type="domain" description="HORMA" evidence="6">
    <location>
        <begin position="1"/>
        <end position="155"/>
    </location>
</feature>
<evidence type="ECO:0000256" key="1">
    <source>
        <dbReference type="ARBA" id="ARBA00004123"/>
    </source>
</evidence>
<keyword evidence="3" id="KW-0158">Chromosome</keyword>
<dbReference type="InterPro" id="IPR051294">
    <property type="entry name" value="HORMA_MeioticProgression"/>
</dbReference>
<evidence type="ECO:0000259" key="6">
    <source>
        <dbReference type="PROSITE" id="PS50815"/>
    </source>
</evidence>
<keyword evidence="5" id="KW-0469">Meiosis</keyword>
<evidence type="ECO:0000256" key="2">
    <source>
        <dbReference type="ARBA" id="ARBA00004286"/>
    </source>
</evidence>
<protein>
    <submittedName>
        <fullName evidence="7">HORMA domain-containing protein</fullName>
    </submittedName>
</protein>
<dbReference type="GO" id="GO:0005694">
    <property type="term" value="C:chromosome"/>
    <property type="evidence" value="ECO:0007669"/>
    <property type="project" value="UniProtKB-SubCell"/>
</dbReference>
<dbReference type="PANTHER" id="PTHR48225:SF7">
    <property type="entry name" value="MEIOSIS-SPECIFIC PROTEIN HOP1"/>
    <property type="match status" value="1"/>
</dbReference>
<dbReference type="EMBL" id="JAUIZM010000010">
    <property type="protein sequence ID" value="KAK1362258.1"/>
    <property type="molecule type" value="Genomic_DNA"/>
</dbReference>
<comment type="caution">
    <text evidence="7">The sequence shown here is derived from an EMBL/GenBank/DDBJ whole genome shotgun (WGS) entry which is preliminary data.</text>
</comment>
<keyword evidence="8" id="KW-1185">Reference proteome</keyword>
<comment type="subcellular location">
    <subcellularLocation>
        <location evidence="2">Chromosome</location>
    </subcellularLocation>
    <subcellularLocation>
        <location evidence="1">Nucleus</location>
    </subcellularLocation>
</comment>
<organism evidence="7 8">
    <name type="scientific">Heracleum sosnowskyi</name>
    <dbReference type="NCBI Taxonomy" id="360622"/>
    <lineage>
        <taxon>Eukaryota</taxon>
        <taxon>Viridiplantae</taxon>
        <taxon>Streptophyta</taxon>
        <taxon>Embryophyta</taxon>
        <taxon>Tracheophyta</taxon>
        <taxon>Spermatophyta</taxon>
        <taxon>Magnoliopsida</taxon>
        <taxon>eudicotyledons</taxon>
        <taxon>Gunneridae</taxon>
        <taxon>Pentapetalae</taxon>
        <taxon>asterids</taxon>
        <taxon>campanulids</taxon>
        <taxon>Apiales</taxon>
        <taxon>Apiaceae</taxon>
        <taxon>Apioideae</taxon>
        <taxon>apioid superclade</taxon>
        <taxon>Tordylieae</taxon>
        <taxon>Tordyliinae</taxon>
        <taxon>Heracleum</taxon>
    </lineage>
</organism>
<reference evidence="7" key="1">
    <citation type="submission" date="2023-02" db="EMBL/GenBank/DDBJ databases">
        <title>Genome of toxic invasive species Heracleum sosnowskyi carries increased number of genes despite the absence of recent whole-genome duplications.</title>
        <authorList>
            <person name="Schelkunov M."/>
            <person name="Shtratnikova V."/>
            <person name="Makarenko M."/>
            <person name="Klepikova A."/>
            <person name="Omelchenko D."/>
            <person name="Novikova G."/>
            <person name="Obukhova E."/>
            <person name="Bogdanov V."/>
            <person name="Penin A."/>
            <person name="Logacheva M."/>
        </authorList>
    </citation>
    <scope>NUCLEOTIDE SEQUENCE</scope>
    <source>
        <strain evidence="7">Hsosn_3</strain>
        <tissue evidence="7">Leaf</tissue>
    </source>
</reference>
<accession>A0AAD8H986</accession>
<dbReference type="AlphaFoldDB" id="A0AAD8H986"/>
<dbReference type="Pfam" id="PF02301">
    <property type="entry name" value="HORMA"/>
    <property type="match status" value="2"/>
</dbReference>
<name>A0AAD8H986_9APIA</name>
<reference evidence="7" key="2">
    <citation type="submission" date="2023-05" db="EMBL/GenBank/DDBJ databases">
        <authorList>
            <person name="Schelkunov M.I."/>
        </authorList>
    </citation>
    <scope>NUCLEOTIDE SEQUENCE</scope>
    <source>
        <strain evidence="7">Hsosn_3</strain>
        <tissue evidence="7">Leaf</tissue>
    </source>
</reference>
<dbReference type="Gene3D" id="3.30.900.10">
    <property type="entry name" value="HORMA domain"/>
    <property type="match status" value="1"/>
</dbReference>
<dbReference type="PANTHER" id="PTHR48225">
    <property type="entry name" value="HORMA DOMAIN-CONTAINING PROTEIN 1"/>
    <property type="match status" value="1"/>
</dbReference>
<evidence type="ECO:0000256" key="3">
    <source>
        <dbReference type="ARBA" id="ARBA00022454"/>
    </source>
</evidence>
<dbReference type="GO" id="GO:0005634">
    <property type="term" value="C:nucleus"/>
    <property type="evidence" value="ECO:0007669"/>
    <property type="project" value="UniProtKB-SubCell"/>
</dbReference>
<keyword evidence="4" id="KW-0539">Nucleus</keyword>
<dbReference type="InterPro" id="IPR043129">
    <property type="entry name" value="ATPase_NBD"/>
</dbReference>